<evidence type="ECO:0000256" key="3">
    <source>
        <dbReference type="ARBA" id="ARBA00010609"/>
    </source>
</evidence>
<dbReference type="SUPFAM" id="SSF49503">
    <property type="entry name" value="Cupredoxins"/>
    <property type="match status" value="3"/>
</dbReference>
<dbReference type="InterPro" id="IPR045087">
    <property type="entry name" value="Cu-oxidase_fam"/>
</dbReference>
<evidence type="ECO:0000313" key="17">
    <source>
        <dbReference type="EMBL" id="KAJ4394820.1"/>
    </source>
</evidence>
<evidence type="ECO:0000256" key="9">
    <source>
        <dbReference type="ARBA" id="ARBA00023008"/>
    </source>
</evidence>
<feature type="region of interest" description="Disordered" evidence="13">
    <location>
        <begin position="1"/>
        <end position="25"/>
    </location>
</feature>
<dbReference type="InterPro" id="IPR011706">
    <property type="entry name" value="Cu-oxidase_C"/>
</dbReference>
<evidence type="ECO:0000256" key="5">
    <source>
        <dbReference type="ARBA" id="ARBA00022723"/>
    </source>
</evidence>
<keyword evidence="8" id="KW-0560">Oxidoreductase</keyword>
<feature type="domain" description="Plastocyanin-like" evidence="14">
    <location>
        <begin position="181"/>
        <end position="324"/>
    </location>
</feature>
<dbReference type="FunFam" id="2.60.40.420:FF:000038">
    <property type="entry name" value="Extracellular dihydrogeodin oxidase/laccase"/>
    <property type="match status" value="1"/>
</dbReference>
<feature type="compositionally biased region" description="Low complexity" evidence="13">
    <location>
        <begin position="9"/>
        <end position="25"/>
    </location>
</feature>
<dbReference type="Proteomes" id="UP001140453">
    <property type="component" value="Unassembled WGS sequence"/>
</dbReference>
<organism evidence="17 18">
    <name type="scientific">Gnomoniopsis smithogilvyi</name>
    <dbReference type="NCBI Taxonomy" id="1191159"/>
    <lineage>
        <taxon>Eukaryota</taxon>
        <taxon>Fungi</taxon>
        <taxon>Dikarya</taxon>
        <taxon>Ascomycota</taxon>
        <taxon>Pezizomycotina</taxon>
        <taxon>Sordariomycetes</taxon>
        <taxon>Sordariomycetidae</taxon>
        <taxon>Diaporthales</taxon>
        <taxon>Gnomoniaceae</taxon>
        <taxon>Gnomoniopsis</taxon>
    </lineage>
</organism>
<evidence type="ECO:0000256" key="4">
    <source>
        <dbReference type="ARBA" id="ARBA00012297"/>
    </source>
</evidence>
<evidence type="ECO:0000259" key="15">
    <source>
        <dbReference type="Pfam" id="PF07731"/>
    </source>
</evidence>
<keyword evidence="6" id="KW-0732">Signal</keyword>
<dbReference type="CDD" id="cd13854">
    <property type="entry name" value="CuRO_1_MaLCC_like"/>
    <property type="match status" value="1"/>
</dbReference>
<evidence type="ECO:0000256" key="11">
    <source>
        <dbReference type="ARBA" id="ARBA00023180"/>
    </source>
</evidence>
<dbReference type="GO" id="GO:0052716">
    <property type="term" value="F:hydroquinone:oxygen oxidoreductase activity"/>
    <property type="evidence" value="ECO:0007669"/>
    <property type="project" value="UniProtKB-EC"/>
</dbReference>
<feature type="domain" description="Plastocyanin-like" evidence="15">
    <location>
        <begin position="394"/>
        <end position="511"/>
    </location>
</feature>
<evidence type="ECO:0000259" key="14">
    <source>
        <dbReference type="Pfam" id="PF00394"/>
    </source>
</evidence>
<comment type="similarity">
    <text evidence="3">Belongs to the multicopper oxidase family.</text>
</comment>
<dbReference type="Pfam" id="PF07732">
    <property type="entry name" value="Cu-oxidase_3"/>
    <property type="match status" value="1"/>
</dbReference>
<dbReference type="InterPro" id="IPR001117">
    <property type="entry name" value="Cu-oxidase_2nd"/>
</dbReference>
<evidence type="ECO:0000256" key="13">
    <source>
        <dbReference type="SAM" id="MobiDB-lite"/>
    </source>
</evidence>
<feature type="domain" description="Plastocyanin-like" evidence="16">
    <location>
        <begin position="55"/>
        <end position="169"/>
    </location>
</feature>
<protein>
    <recommendedName>
        <fullName evidence="4">laccase</fullName>
        <ecNumber evidence="4">1.10.3.2</ecNumber>
    </recommendedName>
</protein>
<evidence type="ECO:0000256" key="1">
    <source>
        <dbReference type="ARBA" id="ARBA00000349"/>
    </source>
</evidence>
<evidence type="ECO:0000256" key="12">
    <source>
        <dbReference type="ARBA" id="ARBA00023185"/>
    </source>
</evidence>
<evidence type="ECO:0000256" key="2">
    <source>
        <dbReference type="ARBA" id="ARBA00001935"/>
    </source>
</evidence>
<dbReference type="Pfam" id="PF07731">
    <property type="entry name" value="Cu-oxidase_2"/>
    <property type="match status" value="1"/>
</dbReference>
<keyword evidence="9" id="KW-0186">Copper</keyword>
<dbReference type="EMBL" id="JAPEVB010000002">
    <property type="protein sequence ID" value="KAJ4394820.1"/>
    <property type="molecule type" value="Genomic_DNA"/>
</dbReference>
<keyword evidence="18" id="KW-1185">Reference proteome</keyword>
<comment type="catalytic activity">
    <reaction evidence="1">
        <text>4 hydroquinone + O2 = 4 benzosemiquinone + 2 H2O</text>
        <dbReference type="Rhea" id="RHEA:11276"/>
        <dbReference type="ChEBI" id="CHEBI:15377"/>
        <dbReference type="ChEBI" id="CHEBI:15379"/>
        <dbReference type="ChEBI" id="CHEBI:17594"/>
        <dbReference type="ChEBI" id="CHEBI:17977"/>
        <dbReference type="EC" id="1.10.3.2"/>
    </reaction>
</comment>
<dbReference type="GO" id="GO:0005507">
    <property type="term" value="F:copper ion binding"/>
    <property type="evidence" value="ECO:0007669"/>
    <property type="project" value="InterPro"/>
</dbReference>
<dbReference type="GO" id="GO:0046274">
    <property type="term" value="P:lignin catabolic process"/>
    <property type="evidence" value="ECO:0007669"/>
    <property type="project" value="UniProtKB-KW"/>
</dbReference>
<comment type="cofactor">
    <cofactor evidence="2">
        <name>Cu cation</name>
        <dbReference type="ChEBI" id="CHEBI:23378"/>
    </cofactor>
</comment>
<evidence type="ECO:0000256" key="7">
    <source>
        <dbReference type="ARBA" id="ARBA00022737"/>
    </source>
</evidence>
<evidence type="ECO:0000256" key="8">
    <source>
        <dbReference type="ARBA" id="ARBA00023002"/>
    </source>
</evidence>
<keyword evidence="10" id="KW-1015">Disulfide bond</keyword>
<comment type="caution">
    <text evidence="17">The sequence shown here is derived from an EMBL/GenBank/DDBJ whole genome shotgun (WGS) entry which is preliminary data.</text>
</comment>
<name>A0A9W8Z1Y0_9PEZI</name>
<dbReference type="InterPro" id="IPR008972">
    <property type="entry name" value="Cupredoxin"/>
</dbReference>
<dbReference type="AlphaFoldDB" id="A0A9W8Z1Y0"/>
<keyword evidence="5" id="KW-0479">Metal-binding</keyword>
<proteinExistence type="inferred from homology"/>
<evidence type="ECO:0000259" key="16">
    <source>
        <dbReference type="Pfam" id="PF07732"/>
    </source>
</evidence>
<keyword evidence="12" id="KW-0439">Lignin degradation</keyword>
<dbReference type="PANTHER" id="PTHR11709">
    <property type="entry name" value="MULTI-COPPER OXIDASE"/>
    <property type="match status" value="1"/>
</dbReference>
<gene>
    <name evidence="17" type="ORF">N0V93_004040</name>
</gene>
<dbReference type="FunFam" id="2.60.40.420:FF:000021">
    <property type="entry name" value="Extracellular dihydrogeodin oxidase/laccase"/>
    <property type="match status" value="1"/>
</dbReference>
<keyword evidence="7" id="KW-0677">Repeat</keyword>
<evidence type="ECO:0000256" key="6">
    <source>
        <dbReference type="ARBA" id="ARBA00022729"/>
    </source>
</evidence>
<keyword evidence="11" id="KW-0325">Glycoprotein</keyword>
<dbReference type="Gene3D" id="2.60.40.420">
    <property type="entry name" value="Cupredoxins - blue copper proteins"/>
    <property type="match status" value="3"/>
</dbReference>
<sequence>MSHGAAVQSDSSSNSSTCVNSSTSRSCWSDGFDISTNYYENVPDTGLIREYWFNIENTTASPDGVEVPVMLINGSLPGPSIIADWGDEIVVHVTNSLQNNGTSIHWHGVRQNWTDGMDGVPSVTQCPIAPNDTFTYRWKAVQYGSGWYHSHFYVQAWDGVFGAIQINGPATADYDVDLGHLFLQDWYHDTADNLALAAATSGPPTPPNGLINGTNTYNGTSGSRFETTFEAGVRYRIRLVNVAADNHFRFMIDNHTLEVISSDFVPIIPYNTTDLSIGMAQRYDVIVTAKDLTEGNFWLRAIPQESCSESDATDDIKGIIRYGNSTDDPTTSAWDYTDSCLDEASSDLVPYLAIAASDSDIEAGSEAGLQVTENALLWTMGGTSFVSEWSYPTALQALEGNDTWTEKQRVIELPEADQWVYMVVSSVFAQDHPIHLHGHDFWVLAQGYGKYVNGSDSLTLTNAPRRDVAMLPASGYLVIAFKTDNPGAWLMHCHIAWHTSEGFAVQFLERESEMTTAQGVLDYDSINSTCANWDAYASAEDVDQTDSGI</sequence>
<dbReference type="CDD" id="cd13901">
    <property type="entry name" value="CuRO_3_MaLCC_like"/>
    <property type="match status" value="1"/>
</dbReference>
<dbReference type="InterPro" id="IPR011707">
    <property type="entry name" value="Cu-oxidase-like_N"/>
</dbReference>
<dbReference type="EC" id="1.10.3.2" evidence="4"/>
<evidence type="ECO:0000256" key="10">
    <source>
        <dbReference type="ARBA" id="ARBA00023157"/>
    </source>
</evidence>
<evidence type="ECO:0000313" key="18">
    <source>
        <dbReference type="Proteomes" id="UP001140453"/>
    </source>
</evidence>
<dbReference type="PANTHER" id="PTHR11709:SF502">
    <property type="entry name" value="MULTICOPPER OXIDASE"/>
    <property type="match status" value="1"/>
</dbReference>
<dbReference type="CDD" id="cd13880">
    <property type="entry name" value="CuRO_2_MaLCC_like"/>
    <property type="match status" value="1"/>
</dbReference>
<dbReference type="FunFam" id="2.60.40.420:FF:000046">
    <property type="entry name" value="Multicopper oxidase"/>
    <property type="match status" value="1"/>
</dbReference>
<dbReference type="Pfam" id="PF00394">
    <property type="entry name" value="Cu-oxidase"/>
    <property type="match status" value="1"/>
</dbReference>
<dbReference type="OrthoDB" id="2121828at2759"/>
<accession>A0A9W8Z1Y0</accession>
<reference evidence="17" key="1">
    <citation type="submission" date="2022-10" db="EMBL/GenBank/DDBJ databases">
        <title>Tapping the CABI collections for fungal endophytes: first genome assemblies for Collariella, Neodidymelliopsis, Ascochyta clinopodiicola, Didymella pomorum, Didymosphaeria variabile, Neocosmospora piperis and Neocucurbitaria cava.</title>
        <authorList>
            <person name="Hill R."/>
        </authorList>
    </citation>
    <scope>NUCLEOTIDE SEQUENCE</scope>
    <source>
        <strain evidence="17">IMI 355082</strain>
    </source>
</reference>